<reference evidence="6 7" key="1">
    <citation type="journal article" date="2018" name="Front. Microbiol.">
        <title>Genome-Wide Analysis of Corynespora cassiicola Leaf Fall Disease Putative Effectors.</title>
        <authorList>
            <person name="Lopez D."/>
            <person name="Ribeiro S."/>
            <person name="Label P."/>
            <person name="Fumanal B."/>
            <person name="Venisse J.S."/>
            <person name="Kohler A."/>
            <person name="de Oliveira R.R."/>
            <person name="Labutti K."/>
            <person name="Lipzen A."/>
            <person name="Lail K."/>
            <person name="Bauer D."/>
            <person name="Ohm R.A."/>
            <person name="Barry K.W."/>
            <person name="Spatafora J."/>
            <person name="Grigoriev I.V."/>
            <person name="Martin F.M."/>
            <person name="Pujade-Renaud V."/>
        </authorList>
    </citation>
    <scope>NUCLEOTIDE SEQUENCE [LARGE SCALE GENOMIC DNA]</scope>
    <source>
        <strain evidence="6 7">Philippines</strain>
    </source>
</reference>
<dbReference type="InterPro" id="IPR018502">
    <property type="entry name" value="Annexin_repeat"/>
</dbReference>
<dbReference type="InterPro" id="IPR018252">
    <property type="entry name" value="Annexin_repeat_CS"/>
</dbReference>
<dbReference type="PANTHER" id="PTHR10502:SF102">
    <property type="entry name" value="ANNEXIN B11"/>
    <property type="match status" value="1"/>
</dbReference>
<evidence type="ECO:0000313" key="6">
    <source>
        <dbReference type="EMBL" id="PSN72331.1"/>
    </source>
</evidence>
<proteinExistence type="inferred from homology"/>
<feature type="region of interest" description="Disordered" evidence="5">
    <location>
        <begin position="1"/>
        <end position="135"/>
    </location>
</feature>
<keyword evidence="7" id="KW-1185">Reference proteome</keyword>
<dbReference type="GO" id="GO:0012506">
    <property type="term" value="C:vesicle membrane"/>
    <property type="evidence" value="ECO:0007669"/>
    <property type="project" value="TreeGrafter"/>
</dbReference>
<dbReference type="OrthoDB" id="37886at2759"/>
<evidence type="ECO:0000313" key="7">
    <source>
        <dbReference type="Proteomes" id="UP000240883"/>
    </source>
</evidence>
<evidence type="ECO:0000256" key="2">
    <source>
        <dbReference type="ARBA" id="ARBA00022737"/>
    </source>
</evidence>
<evidence type="ECO:0000256" key="3">
    <source>
        <dbReference type="ARBA" id="ARBA00023216"/>
    </source>
</evidence>
<dbReference type="SUPFAM" id="SSF47874">
    <property type="entry name" value="Annexin"/>
    <property type="match status" value="1"/>
</dbReference>
<dbReference type="Gene3D" id="1.10.220.10">
    <property type="entry name" value="Annexin"/>
    <property type="match status" value="4"/>
</dbReference>
<dbReference type="FunFam" id="1.10.220.10:FF:000005">
    <property type="entry name" value="Annexin"/>
    <property type="match status" value="1"/>
</dbReference>
<dbReference type="GO" id="GO:0005886">
    <property type="term" value="C:plasma membrane"/>
    <property type="evidence" value="ECO:0007669"/>
    <property type="project" value="TreeGrafter"/>
</dbReference>
<dbReference type="GO" id="GO:0005634">
    <property type="term" value="C:nucleus"/>
    <property type="evidence" value="ECO:0007669"/>
    <property type="project" value="TreeGrafter"/>
</dbReference>
<feature type="compositionally biased region" description="Pro residues" evidence="5">
    <location>
        <begin position="1"/>
        <end position="36"/>
    </location>
</feature>
<keyword evidence="2 4" id="KW-0677">Repeat</keyword>
<comment type="domain">
    <text evidence="4">A pair of annexin repeats may form one binding site for calcium and phospholipid.</text>
</comment>
<dbReference type="PROSITE" id="PS00223">
    <property type="entry name" value="ANNEXIN_1"/>
    <property type="match status" value="1"/>
</dbReference>
<dbReference type="Pfam" id="PF00191">
    <property type="entry name" value="Annexin"/>
    <property type="match status" value="4"/>
</dbReference>
<organism evidence="6 7">
    <name type="scientific">Corynespora cassiicola Philippines</name>
    <dbReference type="NCBI Taxonomy" id="1448308"/>
    <lineage>
        <taxon>Eukaryota</taxon>
        <taxon>Fungi</taxon>
        <taxon>Dikarya</taxon>
        <taxon>Ascomycota</taxon>
        <taxon>Pezizomycotina</taxon>
        <taxon>Dothideomycetes</taxon>
        <taxon>Pleosporomycetidae</taxon>
        <taxon>Pleosporales</taxon>
        <taxon>Corynesporascaceae</taxon>
        <taxon>Corynespora</taxon>
    </lineage>
</organism>
<feature type="compositionally biased region" description="Pro residues" evidence="5">
    <location>
        <begin position="45"/>
        <end position="88"/>
    </location>
</feature>
<dbReference type="EMBL" id="KZ678130">
    <property type="protein sequence ID" value="PSN72331.1"/>
    <property type="molecule type" value="Genomic_DNA"/>
</dbReference>
<keyword evidence="3 4" id="KW-0041">Annexin</keyword>
<dbReference type="GO" id="GO:0005509">
    <property type="term" value="F:calcium ion binding"/>
    <property type="evidence" value="ECO:0007669"/>
    <property type="project" value="InterPro"/>
</dbReference>
<dbReference type="PANTHER" id="PTHR10502">
    <property type="entry name" value="ANNEXIN"/>
    <property type="match status" value="1"/>
</dbReference>
<dbReference type="InterPro" id="IPR009117">
    <property type="entry name" value="ANX14"/>
</dbReference>
<gene>
    <name evidence="6" type="ORF">BS50DRAFT_248920</name>
</gene>
<protein>
    <recommendedName>
        <fullName evidence="4">Annexin</fullName>
    </recommendedName>
</protein>
<dbReference type="GO" id="GO:0005544">
    <property type="term" value="F:calcium-dependent phospholipid binding"/>
    <property type="evidence" value="ECO:0007669"/>
    <property type="project" value="UniProtKB-KW"/>
</dbReference>
<sequence length="445" mass="49050">MQNQQYPPPPPQGYAPPPQHYGAPPPNQYGPPPGQPPQHYQQHAPLPPQSYPPPQQYGAPPPNHYGPPQGQPPYGAPPPNQYGPPPGQQPYGAPPQQYGAPPQQYGAPPQQYGVPPQQFGPPQAQPSLGYGPQKTAAIDTGPDIEALRAAVSGFGFDEKKVISILAKKDPIQINTMAQQYQQRFMKSMLEQITGKTAVRGYFKETLIAIMRGPLTGDAYALYDAMKGMGTNEAILDDVLVGRSNADINAIKAEYRSLFNKDLDADLQGDLSGDTEDLFIMITSARRNEDSAPVIPQEVERDVTDLQAAMGGMFTKNGRQVCQILTSKNDAQIRAISLSYHQRFQKSLEKTVEAKFSGHMKNTLSLLLQRANNRALAEANQLEDAMAGLGTKDKLLVQRVVRCHWDRNFMEQVKGEYQKRYNTSLVKRIEGETSGDYRSLLIACVQ</sequence>
<dbReference type="Proteomes" id="UP000240883">
    <property type="component" value="Unassembled WGS sequence"/>
</dbReference>
<feature type="compositionally biased region" description="Low complexity" evidence="5">
    <location>
        <begin position="89"/>
        <end position="126"/>
    </location>
</feature>
<name>A0A2T2P3U9_CORCC</name>
<dbReference type="STRING" id="1448308.A0A2T2P3U9"/>
<keyword evidence="4" id="KW-0111">Calcium/phospholipid-binding</keyword>
<comment type="similarity">
    <text evidence="1 4">Belongs to the annexin family.</text>
</comment>
<dbReference type="AlphaFoldDB" id="A0A2T2P3U9"/>
<evidence type="ECO:0000256" key="5">
    <source>
        <dbReference type="SAM" id="MobiDB-lite"/>
    </source>
</evidence>
<dbReference type="SMART" id="SM00335">
    <property type="entry name" value="ANX"/>
    <property type="match status" value="4"/>
</dbReference>
<dbReference type="InterPro" id="IPR001464">
    <property type="entry name" value="Annexin"/>
</dbReference>
<keyword evidence="4" id="KW-0106">Calcium</keyword>
<dbReference type="GO" id="GO:0001786">
    <property type="term" value="F:phosphatidylserine binding"/>
    <property type="evidence" value="ECO:0007669"/>
    <property type="project" value="TreeGrafter"/>
</dbReference>
<dbReference type="PROSITE" id="PS51897">
    <property type="entry name" value="ANNEXIN_2"/>
    <property type="match status" value="4"/>
</dbReference>
<evidence type="ECO:0000256" key="1">
    <source>
        <dbReference type="ARBA" id="ARBA00007831"/>
    </source>
</evidence>
<evidence type="ECO:0000256" key="4">
    <source>
        <dbReference type="RuleBase" id="RU003540"/>
    </source>
</evidence>
<accession>A0A2T2P3U9</accession>
<dbReference type="PRINTS" id="PR00196">
    <property type="entry name" value="ANNEXIN"/>
</dbReference>
<dbReference type="PRINTS" id="PR01813">
    <property type="entry name" value="ANNEXINFUNGI"/>
</dbReference>
<dbReference type="GO" id="GO:0005737">
    <property type="term" value="C:cytoplasm"/>
    <property type="evidence" value="ECO:0007669"/>
    <property type="project" value="TreeGrafter"/>
</dbReference>
<dbReference type="InterPro" id="IPR037104">
    <property type="entry name" value="Annexin_sf"/>
</dbReference>